<reference evidence="6 7" key="1">
    <citation type="submission" date="2017-07" db="EMBL/GenBank/DDBJ databases">
        <authorList>
            <person name="Talla V."/>
            <person name="Backstrom N."/>
        </authorList>
    </citation>
    <scope>NUCLEOTIDE SEQUENCE [LARGE SCALE GENOMIC DNA]</scope>
</reference>
<name>A0A5E4R8I0_9NEOP</name>
<dbReference type="PANTHER" id="PTHR23282">
    <property type="entry name" value="APICAL ENDOSOMAL GLYCOPROTEIN PRECURSOR"/>
    <property type="match status" value="1"/>
</dbReference>
<dbReference type="SUPFAM" id="SSF90188">
    <property type="entry name" value="Somatomedin B domain"/>
    <property type="match status" value="1"/>
</dbReference>
<dbReference type="InterPro" id="IPR000436">
    <property type="entry name" value="Sushi_SCR_CCP_dom"/>
</dbReference>
<dbReference type="InterPro" id="IPR035976">
    <property type="entry name" value="Sushi/SCR/CCP_sf"/>
</dbReference>
<sequence>MHGRLRMKQRGKLVRFICLPRYELVGNRYATCRNGEWDVPIPVCVRSGCIVPTIDNGIHMGSYDDAWVIFFCLPGHKLIGSAVLFCDGNKWNASAPMCIDSTAPPKLSCDFEDTNLCGWTQDEFHDFDWIRLNRKTPSSFLATGPSYDHTYGKTGDGYYMYIESTSKLENDTARLISPVYDSSYAKNGCFSFYYHMFGVKTGGLRVYQKPENLSFRTITTMDETNKRKYILFELWGNWGDVWYNSVTNLTDFSDSFQIVIEGIRGPSFTSDIAIDDVAILQGDDCIKAAQNALTPVPSYEVNDSCAGRCLKLYAILENEHGCGCTAMCLSDDNCCPDFFDEPFYRQR</sequence>
<keyword evidence="7" id="KW-1185">Reference proteome</keyword>
<dbReference type="Gene3D" id="4.10.410.20">
    <property type="match status" value="1"/>
</dbReference>
<dbReference type="CDD" id="cd00033">
    <property type="entry name" value="CCP"/>
    <property type="match status" value="2"/>
</dbReference>
<dbReference type="GO" id="GO:0016020">
    <property type="term" value="C:membrane"/>
    <property type="evidence" value="ECO:0007669"/>
    <property type="project" value="InterPro"/>
</dbReference>
<dbReference type="InterPro" id="IPR000998">
    <property type="entry name" value="MAM_dom"/>
</dbReference>
<evidence type="ECO:0000259" key="5">
    <source>
        <dbReference type="PROSITE" id="PS50958"/>
    </source>
</evidence>
<dbReference type="Proteomes" id="UP000324832">
    <property type="component" value="Unassembled WGS sequence"/>
</dbReference>
<keyword evidence="2" id="KW-0768">Sushi</keyword>
<feature type="domain" description="MAM" evidence="3">
    <location>
        <begin position="107"/>
        <end position="287"/>
    </location>
</feature>
<feature type="domain" description="Sushi" evidence="4">
    <location>
        <begin position="1"/>
        <end position="46"/>
    </location>
</feature>
<comment type="caution">
    <text evidence="2">Lacks conserved residue(s) required for the propagation of feature annotation.</text>
</comment>
<dbReference type="Pfam" id="PF01033">
    <property type="entry name" value="Somatomedin_B"/>
    <property type="match status" value="1"/>
</dbReference>
<evidence type="ECO:0008006" key="8">
    <source>
        <dbReference type="Google" id="ProtNLM"/>
    </source>
</evidence>
<dbReference type="SUPFAM" id="SSF49899">
    <property type="entry name" value="Concanavalin A-like lectins/glucanases"/>
    <property type="match status" value="1"/>
</dbReference>
<dbReference type="PROSITE" id="PS50923">
    <property type="entry name" value="SUSHI"/>
    <property type="match status" value="2"/>
</dbReference>
<dbReference type="SMART" id="SM00032">
    <property type="entry name" value="CCP"/>
    <property type="match status" value="2"/>
</dbReference>
<evidence type="ECO:0000259" key="4">
    <source>
        <dbReference type="PROSITE" id="PS50923"/>
    </source>
</evidence>
<dbReference type="InterPro" id="IPR036024">
    <property type="entry name" value="Somatomedin_B-like_dom_sf"/>
</dbReference>
<dbReference type="Gene3D" id="2.10.70.10">
    <property type="entry name" value="Complement Module, domain 1"/>
    <property type="match status" value="2"/>
</dbReference>
<dbReference type="PROSITE" id="PS50060">
    <property type="entry name" value="MAM_2"/>
    <property type="match status" value="1"/>
</dbReference>
<dbReference type="InterPro" id="IPR001212">
    <property type="entry name" value="Somatomedin_B_dom"/>
</dbReference>
<evidence type="ECO:0000313" key="7">
    <source>
        <dbReference type="Proteomes" id="UP000324832"/>
    </source>
</evidence>
<dbReference type="EMBL" id="FZQP02007058">
    <property type="protein sequence ID" value="VVD05997.1"/>
    <property type="molecule type" value="Genomic_DNA"/>
</dbReference>
<dbReference type="InterPro" id="IPR013320">
    <property type="entry name" value="ConA-like_dom_sf"/>
</dbReference>
<gene>
    <name evidence="6" type="ORF">LSINAPIS_LOCUS15436</name>
</gene>
<dbReference type="SUPFAM" id="SSF57535">
    <property type="entry name" value="Complement control module/SCR domain"/>
    <property type="match status" value="2"/>
</dbReference>
<keyword evidence="1" id="KW-1015">Disulfide bond</keyword>
<dbReference type="Pfam" id="PF00084">
    <property type="entry name" value="Sushi"/>
    <property type="match status" value="1"/>
</dbReference>
<dbReference type="InterPro" id="IPR051560">
    <property type="entry name" value="MAM_domain-containing"/>
</dbReference>
<proteinExistence type="predicted"/>
<dbReference type="Gene3D" id="2.60.120.200">
    <property type="match status" value="1"/>
</dbReference>
<dbReference type="AlphaFoldDB" id="A0A5E4R8I0"/>
<evidence type="ECO:0000313" key="6">
    <source>
        <dbReference type="EMBL" id="VVD05997.1"/>
    </source>
</evidence>
<dbReference type="CDD" id="cd06263">
    <property type="entry name" value="MAM"/>
    <property type="match status" value="1"/>
</dbReference>
<dbReference type="Pfam" id="PF00629">
    <property type="entry name" value="MAM"/>
    <property type="match status" value="1"/>
</dbReference>
<protein>
    <recommendedName>
        <fullName evidence="8">Sushi domain-containing protein</fullName>
    </recommendedName>
</protein>
<feature type="domain" description="SMB" evidence="5">
    <location>
        <begin position="301"/>
        <end position="347"/>
    </location>
</feature>
<dbReference type="SMART" id="SM00137">
    <property type="entry name" value="MAM"/>
    <property type="match status" value="1"/>
</dbReference>
<dbReference type="PANTHER" id="PTHR23282:SF101">
    <property type="entry name" value="MAM DOMAIN-CONTAINING PROTEIN"/>
    <property type="match status" value="1"/>
</dbReference>
<evidence type="ECO:0000259" key="3">
    <source>
        <dbReference type="PROSITE" id="PS50060"/>
    </source>
</evidence>
<feature type="domain" description="Sushi" evidence="4">
    <location>
        <begin position="47"/>
        <end position="100"/>
    </location>
</feature>
<evidence type="ECO:0000256" key="2">
    <source>
        <dbReference type="PROSITE-ProRule" id="PRU00302"/>
    </source>
</evidence>
<organism evidence="6 7">
    <name type="scientific">Leptidea sinapis</name>
    <dbReference type="NCBI Taxonomy" id="189913"/>
    <lineage>
        <taxon>Eukaryota</taxon>
        <taxon>Metazoa</taxon>
        <taxon>Ecdysozoa</taxon>
        <taxon>Arthropoda</taxon>
        <taxon>Hexapoda</taxon>
        <taxon>Insecta</taxon>
        <taxon>Pterygota</taxon>
        <taxon>Neoptera</taxon>
        <taxon>Endopterygota</taxon>
        <taxon>Lepidoptera</taxon>
        <taxon>Glossata</taxon>
        <taxon>Ditrysia</taxon>
        <taxon>Papilionoidea</taxon>
        <taxon>Pieridae</taxon>
        <taxon>Dismorphiinae</taxon>
        <taxon>Leptidea</taxon>
    </lineage>
</organism>
<dbReference type="PROSITE" id="PS50958">
    <property type="entry name" value="SMB_2"/>
    <property type="match status" value="1"/>
</dbReference>
<accession>A0A5E4R8I0</accession>
<evidence type="ECO:0000256" key="1">
    <source>
        <dbReference type="ARBA" id="ARBA00023157"/>
    </source>
</evidence>